<dbReference type="GO" id="GO:0016787">
    <property type="term" value="F:hydrolase activity"/>
    <property type="evidence" value="ECO:0007669"/>
    <property type="project" value="UniProtKB-KW"/>
</dbReference>
<dbReference type="SMART" id="SM00490">
    <property type="entry name" value="HELICc"/>
    <property type="match status" value="1"/>
</dbReference>
<dbReference type="Gene3D" id="1.20.120.1080">
    <property type="match status" value="1"/>
</dbReference>
<dbReference type="InterPro" id="IPR002464">
    <property type="entry name" value="DNA/RNA_helicase_DEAH_CS"/>
</dbReference>
<dbReference type="InterPro" id="IPR011545">
    <property type="entry name" value="DEAD/DEAH_box_helicase_dom"/>
</dbReference>
<dbReference type="SUPFAM" id="SSF52540">
    <property type="entry name" value="P-loop containing nucleoside triphosphate hydrolases"/>
    <property type="match status" value="1"/>
</dbReference>
<dbReference type="Gene3D" id="3.40.50.300">
    <property type="entry name" value="P-loop containing nucleotide triphosphate hydrolases"/>
    <property type="match status" value="2"/>
</dbReference>
<dbReference type="Proteomes" id="UP001555826">
    <property type="component" value="Unassembled WGS sequence"/>
</dbReference>
<keyword evidence="3 9" id="KW-0378">Hydrolase</keyword>
<dbReference type="InterPro" id="IPR027417">
    <property type="entry name" value="P-loop_NTPase"/>
</dbReference>
<dbReference type="PROSITE" id="PS00690">
    <property type="entry name" value="DEAH_ATP_HELICASE"/>
    <property type="match status" value="1"/>
</dbReference>
<dbReference type="GO" id="GO:0003724">
    <property type="term" value="F:RNA helicase activity"/>
    <property type="evidence" value="ECO:0007669"/>
    <property type="project" value="UniProtKB-EC"/>
</dbReference>
<keyword evidence="5" id="KW-0067">ATP-binding</keyword>
<feature type="compositionally biased region" description="Low complexity" evidence="6">
    <location>
        <begin position="804"/>
        <end position="819"/>
    </location>
</feature>
<dbReference type="InterPro" id="IPR010225">
    <property type="entry name" value="HrpB"/>
</dbReference>
<dbReference type="NCBIfam" id="TIGR01970">
    <property type="entry name" value="DEAH_box_HrpB"/>
    <property type="match status" value="1"/>
</dbReference>
<dbReference type="PANTHER" id="PTHR43519:SF1">
    <property type="entry name" value="ATP-DEPENDENT RNA HELICASE HRPB"/>
    <property type="match status" value="1"/>
</dbReference>
<dbReference type="EC" id="3.6.4.13" evidence="1"/>
<evidence type="ECO:0000256" key="3">
    <source>
        <dbReference type="ARBA" id="ARBA00022801"/>
    </source>
</evidence>
<dbReference type="EMBL" id="JBFNQN010000011">
    <property type="protein sequence ID" value="MEW9266370.1"/>
    <property type="molecule type" value="Genomic_DNA"/>
</dbReference>
<dbReference type="PIRSF" id="PIRSF005496">
    <property type="entry name" value="ATP_hel_hrpB"/>
    <property type="match status" value="1"/>
</dbReference>
<dbReference type="SMART" id="SM00487">
    <property type="entry name" value="DEXDc"/>
    <property type="match status" value="1"/>
</dbReference>
<reference evidence="9 10" key="1">
    <citation type="submission" date="2024-07" db="EMBL/GenBank/DDBJ databases">
        <authorList>
            <person name="Thanompreechachai J."/>
            <person name="Duangmal K."/>
        </authorList>
    </citation>
    <scope>NUCLEOTIDE SEQUENCE [LARGE SCALE GENOMIC DNA]</scope>
    <source>
        <strain evidence="9 10">KCTC 19886</strain>
    </source>
</reference>
<dbReference type="InterPro" id="IPR014001">
    <property type="entry name" value="Helicase_ATP-bd"/>
</dbReference>
<gene>
    <name evidence="9" type="primary">hrpB</name>
    <name evidence="9" type="ORF">AB1207_16585</name>
</gene>
<evidence type="ECO:0000259" key="7">
    <source>
        <dbReference type="PROSITE" id="PS51192"/>
    </source>
</evidence>
<keyword evidence="10" id="KW-1185">Reference proteome</keyword>
<dbReference type="InterPro" id="IPR007502">
    <property type="entry name" value="Helicase-assoc_dom"/>
</dbReference>
<evidence type="ECO:0000313" key="9">
    <source>
        <dbReference type="EMBL" id="MEW9266370.1"/>
    </source>
</evidence>
<organism evidence="9 10">
    <name type="scientific">Kineococcus endophyticus</name>
    <dbReference type="NCBI Taxonomy" id="1181883"/>
    <lineage>
        <taxon>Bacteria</taxon>
        <taxon>Bacillati</taxon>
        <taxon>Actinomycetota</taxon>
        <taxon>Actinomycetes</taxon>
        <taxon>Kineosporiales</taxon>
        <taxon>Kineosporiaceae</taxon>
        <taxon>Kineococcus</taxon>
    </lineage>
</organism>
<evidence type="ECO:0000256" key="6">
    <source>
        <dbReference type="SAM" id="MobiDB-lite"/>
    </source>
</evidence>
<evidence type="ECO:0000256" key="5">
    <source>
        <dbReference type="ARBA" id="ARBA00022840"/>
    </source>
</evidence>
<dbReference type="PROSITE" id="PS51194">
    <property type="entry name" value="HELICASE_CTER"/>
    <property type="match status" value="1"/>
</dbReference>
<dbReference type="Pfam" id="PF04408">
    <property type="entry name" value="WHD_HA2"/>
    <property type="match status" value="1"/>
</dbReference>
<keyword evidence="2" id="KW-0547">Nucleotide-binding</keyword>
<dbReference type="PANTHER" id="PTHR43519">
    <property type="entry name" value="ATP-DEPENDENT RNA HELICASE HRPB"/>
    <property type="match status" value="1"/>
</dbReference>
<dbReference type="Pfam" id="PF00271">
    <property type="entry name" value="Helicase_C"/>
    <property type="match status" value="1"/>
</dbReference>
<dbReference type="PROSITE" id="PS51192">
    <property type="entry name" value="HELICASE_ATP_BIND_1"/>
    <property type="match status" value="1"/>
</dbReference>
<proteinExistence type="predicted"/>
<dbReference type="InterPro" id="IPR013689">
    <property type="entry name" value="RNA_helicase_ATP-dep_HrpB_C"/>
</dbReference>
<sequence length="825" mass="86403">MPVGAVVPELLATLQAHGAAVLQAPPGTGKTTLVPLALAAQAPGGGVPGRVVVAEPRRVAARAAAARMASLLGEPVGGTVGYAVRGDRRVGPGTRVEVVTTGLLLRRLLRDPELPGVSVLLLDEVHERQLDADLVLAFALQTRELLREDLRLVAASATLDVPRLAELLAAPVVTATAPVHPLDVQWCPPARPVRPPDGLRVDPALLDHVAGLVRRALAERDGDVLVFLPGTGEIRAVGGRLAGVDAEVVPLHGRRSAAEQDAALRPGERRRVVLATAVAESSLTVPGVRVVVDAGLARVPRFDHARGFGGLDTVRVSRAGADQRAGRAAREAPGAVYRAWSAAEHALLTPHTAPEVLTADLTAFALLCAGWGDVDDLPLLDAPPPGPLAAAREVLYRLGALADGALTPLGRRMADVGLHPRLARALLDGADRVGARPAAEVVALLSEEGGPGSGDDLVARWRAAHREHRTPWHREVDRLLAALPAGASSRRGPGTPRDAAAGLVVALAHPERVARRRSEDGTAYATAGGTGVELAPGSGLRGAPWLAVAAADRAPGRAAARVRAAAPLDEDSARQVVGVRVVDEVVWDGDVRARRVERLGELELSARPLADPPAEAVAAAVADGVRREGLQLLTFGAAARSLRARVACCRAAQGGPWPDLSDEHLLATLPQWLGAQLAGVRSRRDLARIDVLTAMRALLPWPQAGRLDELAPVDLPVPSGRRVALDYTDPAAPVLALKLQEAFGWTATPRLVEGRVPVVLHLLSPAGRPLAVTADLESFWRGVYPSVRAENRGRYVKHPWPEDPSTAVPTARTTRAARGPGRGSG</sequence>
<dbReference type="Pfam" id="PF08482">
    <property type="entry name" value="HrpB_C"/>
    <property type="match status" value="1"/>
</dbReference>
<evidence type="ECO:0000256" key="1">
    <source>
        <dbReference type="ARBA" id="ARBA00012552"/>
    </source>
</evidence>
<feature type="domain" description="Helicase C-terminal" evidence="8">
    <location>
        <begin position="204"/>
        <end position="372"/>
    </location>
</feature>
<evidence type="ECO:0000256" key="2">
    <source>
        <dbReference type="ARBA" id="ARBA00022741"/>
    </source>
</evidence>
<name>A0ABV3P9T4_9ACTN</name>
<feature type="domain" description="Helicase ATP-binding" evidence="7">
    <location>
        <begin position="11"/>
        <end position="177"/>
    </location>
</feature>
<feature type="region of interest" description="Disordered" evidence="6">
    <location>
        <begin position="796"/>
        <end position="825"/>
    </location>
</feature>
<dbReference type="CDD" id="cd18791">
    <property type="entry name" value="SF2_C_RHA"/>
    <property type="match status" value="1"/>
</dbReference>
<dbReference type="Pfam" id="PF00270">
    <property type="entry name" value="DEAD"/>
    <property type="match status" value="1"/>
</dbReference>
<protein>
    <recommendedName>
        <fullName evidence="1">RNA helicase</fullName>
        <ecNumber evidence="1">3.6.4.13</ecNumber>
    </recommendedName>
</protein>
<comment type="caution">
    <text evidence="9">The sequence shown here is derived from an EMBL/GenBank/DDBJ whole genome shotgun (WGS) entry which is preliminary data.</text>
</comment>
<dbReference type="SMART" id="SM00847">
    <property type="entry name" value="HA2"/>
    <property type="match status" value="1"/>
</dbReference>
<keyword evidence="4 9" id="KW-0347">Helicase</keyword>
<accession>A0ABV3P9T4</accession>
<dbReference type="InterPro" id="IPR048333">
    <property type="entry name" value="HA2_WH"/>
</dbReference>
<evidence type="ECO:0000259" key="8">
    <source>
        <dbReference type="PROSITE" id="PS51194"/>
    </source>
</evidence>
<evidence type="ECO:0000256" key="4">
    <source>
        <dbReference type="ARBA" id="ARBA00022806"/>
    </source>
</evidence>
<dbReference type="InterPro" id="IPR001650">
    <property type="entry name" value="Helicase_C-like"/>
</dbReference>
<evidence type="ECO:0000313" key="10">
    <source>
        <dbReference type="Proteomes" id="UP001555826"/>
    </source>
</evidence>